<sequence length="146" mass="16458">MASNCKYFDEDSVYRINKKGRVEFGLVLENAEYVTSEEEDEVSLNVPQWDRMKRGHVRVAWHPKGREEVLREKSEAAGPFPDAWGHSAQGGEGPGHAAGLLPQHGGVGHGAGLWQRPGHPGRQQRQPRCPFEVDRRSLVSVWFPHR</sequence>
<evidence type="ECO:0000313" key="2">
    <source>
        <dbReference type="EMBL" id="JAA73739.1"/>
    </source>
</evidence>
<name>A0A0K8RS75_IXORI</name>
<dbReference type="EMBL" id="GADI01000069">
    <property type="protein sequence ID" value="JAA73739.1"/>
    <property type="molecule type" value="mRNA"/>
</dbReference>
<dbReference type="GO" id="GO:0016874">
    <property type="term" value="F:ligase activity"/>
    <property type="evidence" value="ECO:0007669"/>
    <property type="project" value="UniProtKB-KW"/>
</dbReference>
<keyword evidence="2" id="KW-0436">Ligase</keyword>
<evidence type="ECO:0000256" key="1">
    <source>
        <dbReference type="SAM" id="MobiDB-lite"/>
    </source>
</evidence>
<dbReference type="AlphaFoldDB" id="A0A0K8RS75"/>
<feature type="non-terminal residue" evidence="2">
    <location>
        <position position="146"/>
    </location>
</feature>
<proteinExistence type="evidence at transcript level"/>
<accession>A0A0K8RS75</accession>
<feature type="region of interest" description="Disordered" evidence="1">
    <location>
        <begin position="70"/>
        <end position="130"/>
    </location>
</feature>
<organism evidence="2">
    <name type="scientific">Ixodes ricinus</name>
    <name type="common">Common tick</name>
    <name type="synonym">Acarus ricinus</name>
    <dbReference type="NCBI Taxonomy" id="34613"/>
    <lineage>
        <taxon>Eukaryota</taxon>
        <taxon>Metazoa</taxon>
        <taxon>Ecdysozoa</taxon>
        <taxon>Arthropoda</taxon>
        <taxon>Chelicerata</taxon>
        <taxon>Arachnida</taxon>
        <taxon>Acari</taxon>
        <taxon>Parasitiformes</taxon>
        <taxon>Ixodida</taxon>
        <taxon>Ixodoidea</taxon>
        <taxon>Ixodidae</taxon>
        <taxon>Ixodinae</taxon>
        <taxon>Ixodes</taxon>
    </lineage>
</organism>
<feature type="compositionally biased region" description="Low complexity" evidence="1">
    <location>
        <begin position="115"/>
        <end position="130"/>
    </location>
</feature>
<protein>
    <submittedName>
        <fullName evidence="2">Putative ubiquitin-protein ligase</fullName>
    </submittedName>
</protein>
<reference evidence="2" key="1">
    <citation type="submission" date="2012-12" db="EMBL/GenBank/DDBJ databases">
        <title>Identification and characterization of a phenylalanine ammonia-lyase gene family in Isatis indigotica Fort.</title>
        <authorList>
            <person name="Liu Q."/>
            <person name="Chen J."/>
            <person name="Zhou X."/>
            <person name="Di P."/>
            <person name="Xiao Y."/>
            <person name="Xuan H."/>
            <person name="Zhang L."/>
            <person name="Chen W."/>
        </authorList>
    </citation>
    <scope>NUCLEOTIDE SEQUENCE</scope>
    <source>
        <tissue evidence="2">Salivary gland</tissue>
    </source>
</reference>